<sequence length="437" mass="49257">MKIRRGISVTVVILILLMAFLTGCDSKKSSSSSSVTLNVTEWTNPSAIKATKKLNKEFEKAHPGVHVHLVDAPTSSSAWDNLNKTQMSAHTVDVMAQFSISNQVPKSYMKNLQPSMLEQWIDAGQIKDLTNEPFIDKYFSKKDQMNLMGYKGKLYGVTMAAYGRGGVFYNEALFKKYNLSIPKTYDQLVHVCEVFASHNITPLMVGAKDGWDQMIVEAGIQQSLPHDQADTLNKELWTGKTTWANQPVFKTVMERYQKLSQYFEPNAFGEPYAPTPGLFANGKAAMLVDGTFDGDAVHQANPNLKFSWFPLPMTDDPEKNTMQVAGDFSWTIPTAAPHQKLALEYVKFFSQPKHYKEWENIVGAIPTQDIKKLSQPWMGTELEYLDNMQYEFHIFTPSNAGDLAYLQTDTAYLKPQGKYTVDQLLKKATQQWTAATH</sequence>
<dbReference type="PROSITE" id="PS51257">
    <property type="entry name" value="PROKAR_LIPOPROTEIN"/>
    <property type="match status" value="1"/>
</dbReference>
<dbReference type="PANTHER" id="PTHR43649:SF29">
    <property type="entry name" value="OSMOPROTECTIVE COMPOUNDS-BINDING PROTEIN GGTB"/>
    <property type="match status" value="1"/>
</dbReference>
<dbReference type="SUPFAM" id="SSF53850">
    <property type="entry name" value="Periplasmic binding protein-like II"/>
    <property type="match status" value="1"/>
</dbReference>
<comment type="caution">
    <text evidence="3">The sequence shown here is derived from an EMBL/GenBank/DDBJ whole genome shotgun (WGS) entry which is preliminary data.</text>
</comment>
<keyword evidence="4" id="KW-1185">Reference proteome</keyword>
<evidence type="ECO:0000256" key="2">
    <source>
        <dbReference type="ARBA" id="ARBA00022448"/>
    </source>
</evidence>
<dbReference type="RefSeq" id="WP_188689932.1">
    <property type="nucleotide sequence ID" value="NZ_BMIR01000003.1"/>
</dbReference>
<dbReference type="Gene3D" id="3.40.190.10">
    <property type="entry name" value="Periplasmic binding protein-like II"/>
    <property type="match status" value="2"/>
</dbReference>
<reference evidence="3" key="1">
    <citation type="journal article" date="2014" name="Int. J. Syst. Evol. Microbiol.">
        <title>Complete genome sequence of Corynebacterium casei LMG S-19264T (=DSM 44701T), isolated from a smear-ripened cheese.</title>
        <authorList>
            <consortium name="US DOE Joint Genome Institute (JGI-PGF)"/>
            <person name="Walter F."/>
            <person name="Albersmeier A."/>
            <person name="Kalinowski J."/>
            <person name="Ruckert C."/>
        </authorList>
    </citation>
    <scope>NUCLEOTIDE SEQUENCE</scope>
    <source>
        <strain evidence="3">CGMCC 1.15371</strain>
    </source>
</reference>
<dbReference type="AlphaFoldDB" id="A0A8J2VN67"/>
<name>A0A8J2VN67_9BACL</name>
<evidence type="ECO:0000256" key="1">
    <source>
        <dbReference type="ARBA" id="ARBA00008520"/>
    </source>
</evidence>
<dbReference type="InterPro" id="IPR050490">
    <property type="entry name" value="Bact_solute-bd_prot1"/>
</dbReference>
<gene>
    <name evidence="3" type="ORF">GCM10011391_09580</name>
</gene>
<protein>
    <submittedName>
        <fullName evidence="3">ABC transporter substrate-binding protein</fullName>
    </submittedName>
</protein>
<evidence type="ECO:0000313" key="4">
    <source>
        <dbReference type="Proteomes" id="UP000628775"/>
    </source>
</evidence>
<comment type="similarity">
    <text evidence="1">Belongs to the bacterial solute-binding protein 1 family.</text>
</comment>
<dbReference type="EMBL" id="BMIR01000003">
    <property type="protein sequence ID" value="GGE33030.1"/>
    <property type="molecule type" value="Genomic_DNA"/>
</dbReference>
<dbReference type="Proteomes" id="UP000628775">
    <property type="component" value="Unassembled WGS sequence"/>
</dbReference>
<dbReference type="InterPro" id="IPR006059">
    <property type="entry name" value="SBP"/>
</dbReference>
<reference evidence="3" key="2">
    <citation type="submission" date="2020-09" db="EMBL/GenBank/DDBJ databases">
        <authorList>
            <person name="Sun Q."/>
            <person name="Zhou Y."/>
        </authorList>
    </citation>
    <scope>NUCLEOTIDE SEQUENCE</scope>
    <source>
        <strain evidence="3">CGMCC 1.15371</strain>
    </source>
</reference>
<proteinExistence type="inferred from homology"/>
<evidence type="ECO:0000313" key="3">
    <source>
        <dbReference type="EMBL" id="GGE33030.1"/>
    </source>
</evidence>
<organism evidence="3 4">
    <name type="scientific">Pullulanibacillus camelliae</name>
    <dbReference type="NCBI Taxonomy" id="1707096"/>
    <lineage>
        <taxon>Bacteria</taxon>
        <taxon>Bacillati</taxon>
        <taxon>Bacillota</taxon>
        <taxon>Bacilli</taxon>
        <taxon>Bacillales</taxon>
        <taxon>Sporolactobacillaceae</taxon>
        <taxon>Pullulanibacillus</taxon>
    </lineage>
</organism>
<dbReference type="Pfam" id="PF01547">
    <property type="entry name" value="SBP_bac_1"/>
    <property type="match status" value="1"/>
</dbReference>
<dbReference type="PANTHER" id="PTHR43649">
    <property type="entry name" value="ARABINOSE-BINDING PROTEIN-RELATED"/>
    <property type="match status" value="1"/>
</dbReference>
<keyword evidence="2" id="KW-0813">Transport</keyword>
<accession>A0A8J2VN67</accession>